<feature type="transmembrane region" description="Helical" evidence="2">
    <location>
        <begin position="78"/>
        <end position="95"/>
    </location>
</feature>
<evidence type="ECO:0000313" key="4">
    <source>
        <dbReference type="Proteomes" id="UP001383192"/>
    </source>
</evidence>
<name>A0AAW0CXU6_9AGAR</name>
<feature type="transmembrane region" description="Helical" evidence="2">
    <location>
        <begin position="53"/>
        <end position="72"/>
    </location>
</feature>
<feature type="region of interest" description="Disordered" evidence="1">
    <location>
        <begin position="1"/>
        <end position="43"/>
    </location>
</feature>
<dbReference type="AlphaFoldDB" id="A0AAW0CXU6"/>
<evidence type="ECO:0000256" key="2">
    <source>
        <dbReference type="SAM" id="Phobius"/>
    </source>
</evidence>
<feature type="transmembrane region" description="Helical" evidence="2">
    <location>
        <begin position="289"/>
        <end position="311"/>
    </location>
</feature>
<organism evidence="3 4">
    <name type="scientific">Paramarasmius palmivorus</name>
    <dbReference type="NCBI Taxonomy" id="297713"/>
    <lineage>
        <taxon>Eukaryota</taxon>
        <taxon>Fungi</taxon>
        <taxon>Dikarya</taxon>
        <taxon>Basidiomycota</taxon>
        <taxon>Agaricomycotina</taxon>
        <taxon>Agaricomycetes</taxon>
        <taxon>Agaricomycetidae</taxon>
        <taxon>Agaricales</taxon>
        <taxon>Marasmiineae</taxon>
        <taxon>Marasmiaceae</taxon>
        <taxon>Paramarasmius</taxon>
    </lineage>
</organism>
<comment type="caution">
    <text evidence="3">The sequence shown here is derived from an EMBL/GenBank/DDBJ whole genome shotgun (WGS) entry which is preliminary data.</text>
</comment>
<keyword evidence="2" id="KW-0812">Transmembrane</keyword>
<feature type="transmembrane region" description="Helical" evidence="2">
    <location>
        <begin position="116"/>
        <end position="139"/>
    </location>
</feature>
<keyword evidence="4" id="KW-1185">Reference proteome</keyword>
<feature type="transmembrane region" description="Helical" evidence="2">
    <location>
        <begin position="210"/>
        <end position="232"/>
    </location>
</feature>
<dbReference type="EMBL" id="JAYKXP010000026">
    <property type="protein sequence ID" value="KAK7044206.1"/>
    <property type="molecule type" value="Genomic_DNA"/>
</dbReference>
<feature type="transmembrane region" description="Helical" evidence="2">
    <location>
        <begin position="238"/>
        <end position="258"/>
    </location>
</feature>
<evidence type="ECO:0000313" key="3">
    <source>
        <dbReference type="EMBL" id="KAK7044206.1"/>
    </source>
</evidence>
<dbReference type="Proteomes" id="UP001383192">
    <property type="component" value="Unassembled WGS sequence"/>
</dbReference>
<keyword evidence="2" id="KW-0472">Membrane</keyword>
<evidence type="ECO:0000256" key="1">
    <source>
        <dbReference type="SAM" id="MobiDB-lite"/>
    </source>
</evidence>
<feature type="transmembrane region" description="Helical" evidence="2">
    <location>
        <begin position="145"/>
        <end position="165"/>
    </location>
</feature>
<gene>
    <name evidence="3" type="ORF">VNI00_007926</name>
</gene>
<accession>A0AAW0CXU6</accession>
<sequence length="372" mass="40199">MSATPPTYSDPQPTAGDIKVPLETSPQPAGVDGSPRPPSPPVVVERGDGRDRILLLSLIASILFCVTVFILSAIAGPASSACLGIIAPIILFFHHSYYLDKYYKGAPDSESRVPRIILLVILLVGGLLTFVGGIVALAQRWASDISIAGGSLEIVHTVIVALIAWRCCRALKKTSGAIRLPDDSSNATIPPIRRAGSQPWKPVINNSLPLPLWALKISVELCIIIPILSIGAGDSPSFVLNIVVPILVIVHHLFLVLVHTDKVYEPSESGETKNPEPLFPFFRRDDKTFVFLSLVLLFIQALVGAIIVLVWHGSRRGYHYYYYSRPATALVQGILLTIETVLLAVLAVCVLIKILKKKDSSATCHCGNNVAV</sequence>
<proteinExistence type="predicted"/>
<protein>
    <submittedName>
        <fullName evidence="3">Uncharacterized protein</fullName>
    </submittedName>
</protein>
<feature type="compositionally biased region" description="Polar residues" evidence="1">
    <location>
        <begin position="1"/>
        <end position="12"/>
    </location>
</feature>
<feature type="transmembrane region" description="Helical" evidence="2">
    <location>
        <begin position="331"/>
        <end position="352"/>
    </location>
</feature>
<reference evidence="3 4" key="1">
    <citation type="submission" date="2024-01" db="EMBL/GenBank/DDBJ databases">
        <title>A draft genome for a cacao thread blight-causing isolate of Paramarasmius palmivorus.</title>
        <authorList>
            <person name="Baruah I.K."/>
            <person name="Bukari Y."/>
            <person name="Amoako-Attah I."/>
            <person name="Meinhardt L.W."/>
            <person name="Bailey B.A."/>
            <person name="Cohen S.P."/>
        </authorList>
    </citation>
    <scope>NUCLEOTIDE SEQUENCE [LARGE SCALE GENOMIC DNA]</scope>
    <source>
        <strain evidence="3 4">GH-12</strain>
    </source>
</reference>
<keyword evidence="2" id="KW-1133">Transmembrane helix</keyword>